<dbReference type="InterPro" id="IPR000276">
    <property type="entry name" value="GPCR_Rhodpsn"/>
</dbReference>
<evidence type="ECO:0000256" key="4">
    <source>
        <dbReference type="ARBA" id="ARBA00023136"/>
    </source>
</evidence>
<evidence type="ECO:0000256" key="5">
    <source>
        <dbReference type="SAM" id="Phobius"/>
    </source>
</evidence>
<evidence type="ECO:0000256" key="2">
    <source>
        <dbReference type="ARBA" id="ARBA00022692"/>
    </source>
</evidence>
<dbReference type="Proteomes" id="UP000605970">
    <property type="component" value="Unassembled WGS sequence"/>
</dbReference>
<dbReference type="GO" id="GO:0004930">
    <property type="term" value="F:G protein-coupled receptor activity"/>
    <property type="evidence" value="ECO:0007669"/>
    <property type="project" value="InterPro"/>
</dbReference>
<dbReference type="AlphaFoldDB" id="A0A8S9ZK03"/>
<dbReference type="InterPro" id="IPR047130">
    <property type="entry name" value="7TM_GPCR_Srsx_nematod"/>
</dbReference>
<dbReference type="GO" id="GO:0016020">
    <property type="term" value="C:membrane"/>
    <property type="evidence" value="ECO:0007669"/>
    <property type="project" value="UniProtKB-SubCell"/>
</dbReference>
<name>A0A8S9ZK03_9BILA</name>
<comment type="caution">
    <text evidence="6">The sequence shown here is derived from an EMBL/GenBank/DDBJ whole genome shotgun (WGS) entry which is preliminary data.</text>
</comment>
<dbReference type="EMBL" id="JABEBT010000076">
    <property type="protein sequence ID" value="KAF7633482.1"/>
    <property type="molecule type" value="Genomic_DNA"/>
</dbReference>
<protein>
    <recommendedName>
        <fullName evidence="8">7TM_GPCR_Srx domain-containing protein</fullName>
    </recommendedName>
</protein>
<dbReference type="SMART" id="SM01381">
    <property type="entry name" value="7TM_GPCR_Srsx"/>
    <property type="match status" value="1"/>
</dbReference>
<organism evidence="6 7">
    <name type="scientific">Meloidogyne graminicola</name>
    <dbReference type="NCBI Taxonomy" id="189291"/>
    <lineage>
        <taxon>Eukaryota</taxon>
        <taxon>Metazoa</taxon>
        <taxon>Ecdysozoa</taxon>
        <taxon>Nematoda</taxon>
        <taxon>Chromadorea</taxon>
        <taxon>Rhabditida</taxon>
        <taxon>Tylenchina</taxon>
        <taxon>Tylenchomorpha</taxon>
        <taxon>Tylenchoidea</taxon>
        <taxon>Meloidogynidae</taxon>
        <taxon>Meloidogyninae</taxon>
        <taxon>Meloidogyne</taxon>
    </lineage>
</organism>
<feature type="transmembrane region" description="Helical" evidence="5">
    <location>
        <begin position="210"/>
        <end position="230"/>
    </location>
</feature>
<dbReference type="OrthoDB" id="5820127at2759"/>
<accession>A0A8S9ZK03</accession>
<proteinExistence type="predicted"/>
<dbReference type="Pfam" id="PF10320">
    <property type="entry name" value="7TM_GPCR_Srsx"/>
    <property type="match status" value="1"/>
</dbReference>
<evidence type="ECO:0008006" key="8">
    <source>
        <dbReference type="Google" id="ProtNLM"/>
    </source>
</evidence>
<keyword evidence="3 5" id="KW-1133">Transmembrane helix</keyword>
<feature type="transmembrane region" description="Helical" evidence="5">
    <location>
        <begin position="127"/>
        <end position="148"/>
    </location>
</feature>
<evidence type="ECO:0000313" key="6">
    <source>
        <dbReference type="EMBL" id="KAF7633482.1"/>
    </source>
</evidence>
<gene>
    <name evidence="6" type="ORF">Mgra_00007171</name>
</gene>
<feature type="transmembrane region" description="Helical" evidence="5">
    <location>
        <begin position="85"/>
        <end position="106"/>
    </location>
</feature>
<reference evidence="6" key="1">
    <citation type="journal article" date="2020" name="Ecol. Evol.">
        <title>Genome structure and content of the rice root-knot nematode (Meloidogyne graminicola).</title>
        <authorList>
            <person name="Phan N.T."/>
            <person name="Danchin E.G.J."/>
            <person name="Klopp C."/>
            <person name="Perfus-Barbeoch L."/>
            <person name="Kozlowski D.K."/>
            <person name="Koutsovoulos G.D."/>
            <person name="Lopez-Roques C."/>
            <person name="Bouchez O."/>
            <person name="Zahm M."/>
            <person name="Besnard G."/>
            <person name="Bellafiore S."/>
        </authorList>
    </citation>
    <scope>NUCLEOTIDE SEQUENCE</scope>
    <source>
        <strain evidence="6">VN-18</strain>
    </source>
</reference>
<dbReference type="PANTHER" id="PTHR23360:SF5">
    <property type="entry name" value="G-PROTEIN COUPLED RECEPTORS FAMILY 1 PROFILE DOMAIN-CONTAINING PROTEIN"/>
    <property type="match status" value="1"/>
</dbReference>
<evidence type="ECO:0000256" key="3">
    <source>
        <dbReference type="ARBA" id="ARBA00022989"/>
    </source>
</evidence>
<keyword evidence="7" id="KW-1185">Reference proteome</keyword>
<comment type="subcellular location">
    <subcellularLocation>
        <location evidence="1">Membrane</location>
    </subcellularLocation>
</comment>
<feature type="transmembrane region" description="Helical" evidence="5">
    <location>
        <begin position="177"/>
        <end position="198"/>
    </location>
</feature>
<feature type="transmembrane region" description="Helical" evidence="5">
    <location>
        <begin position="242"/>
        <end position="266"/>
    </location>
</feature>
<evidence type="ECO:0000256" key="1">
    <source>
        <dbReference type="ARBA" id="ARBA00004370"/>
    </source>
</evidence>
<evidence type="ECO:0000313" key="7">
    <source>
        <dbReference type="Proteomes" id="UP000605970"/>
    </source>
</evidence>
<dbReference type="PANTHER" id="PTHR23360">
    <property type="entry name" value="G-PROTEIN COUPLED RECEPTORS FAMILY 1 PROFILE DOMAIN-CONTAINING PROTEIN-RELATED"/>
    <property type="match status" value="1"/>
</dbReference>
<dbReference type="InterPro" id="IPR019424">
    <property type="entry name" value="7TM_GPCR_Srsx"/>
</dbReference>
<feature type="transmembrane region" description="Helical" evidence="5">
    <location>
        <begin position="47"/>
        <end position="73"/>
    </location>
</feature>
<keyword evidence="2 5" id="KW-0812">Transmembrane</keyword>
<sequence length="304" mass="34883">MIYCPSMNPGYLSLKNTGIQIEFFEPAISFYITIKYRNKYSTLGSKTAILIIINSFFEILHQSGHFLFIFISGSGINFIPFKKAILFHIHSIIGFYSSLLMINTLSFDRLLSALLPIFYNNIKQTKYICIHFIIIITLNCYVIIRIILTVNNLPEWPVNGSVADSIGMISYSNSPFIFVPSLICYLIVGLIIKFRTVITNIEMKKLYRSLFLIIFINAGGYMFGIGLIYFNIQNIIKNQFIFIQFGILIGLILNIASSSNAPILIINSNDYRNAYKKEFTFIKQKIFKLFSINQQIKPTIVTRV</sequence>
<keyword evidence="4 5" id="KW-0472">Membrane</keyword>